<evidence type="ECO:0000313" key="9">
    <source>
        <dbReference type="Proteomes" id="UP000596661"/>
    </source>
</evidence>
<dbReference type="InterPro" id="IPR027417">
    <property type="entry name" value="P-loop_NTPase"/>
</dbReference>
<evidence type="ECO:0000256" key="1">
    <source>
        <dbReference type="ARBA" id="ARBA00022737"/>
    </source>
</evidence>
<keyword evidence="1" id="KW-0677">Repeat</keyword>
<dbReference type="Pfam" id="PF18052">
    <property type="entry name" value="Rx_N"/>
    <property type="match status" value="1"/>
</dbReference>
<evidence type="ECO:0000313" key="8">
    <source>
        <dbReference type="EnsemblPlants" id="cds.evm.model.08.1724"/>
    </source>
</evidence>
<dbReference type="Pfam" id="PF23559">
    <property type="entry name" value="WHD_DRP"/>
    <property type="match status" value="1"/>
</dbReference>
<dbReference type="EMBL" id="UZAU01000716">
    <property type="status" value="NOT_ANNOTATED_CDS"/>
    <property type="molecule type" value="Genomic_DNA"/>
</dbReference>
<dbReference type="InterPro" id="IPR036388">
    <property type="entry name" value="WH-like_DNA-bd_sf"/>
</dbReference>
<dbReference type="Gene3D" id="1.10.10.10">
    <property type="entry name" value="Winged helix-like DNA-binding domain superfamily/Winged helix DNA-binding domain"/>
    <property type="match status" value="1"/>
</dbReference>
<dbReference type="PANTHER" id="PTHR23155">
    <property type="entry name" value="DISEASE RESISTANCE PROTEIN RP"/>
    <property type="match status" value="1"/>
</dbReference>
<dbReference type="InterPro" id="IPR038005">
    <property type="entry name" value="RX-like_CC"/>
</dbReference>
<dbReference type="GO" id="GO:0098542">
    <property type="term" value="P:defense response to other organism"/>
    <property type="evidence" value="ECO:0007669"/>
    <property type="project" value="TreeGrafter"/>
</dbReference>
<dbReference type="CDD" id="cd14798">
    <property type="entry name" value="RX-CC_like"/>
    <property type="match status" value="1"/>
</dbReference>
<dbReference type="InterPro" id="IPR056789">
    <property type="entry name" value="LRR_R13L1-DRL21"/>
</dbReference>
<dbReference type="InterPro" id="IPR002182">
    <property type="entry name" value="NB-ARC"/>
</dbReference>
<dbReference type="Gramene" id="evm.model.08.1724">
    <property type="protein sequence ID" value="cds.evm.model.08.1724"/>
    <property type="gene ID" value="evm.TU.08.1724"/>
</dbReference>
<protein>
    <submittedName>
        <fullName evidence="8">Uncharacterized protein</fullName>
    </submittedName>
</protein>
<dbReference type="InterPro" id="IPR058922">
    <property type="entry name" value="WHD_DRP"/>
</dbReference>
<dbReference type="FunFam" id="1.10.10.10:FF:000322">
    <property type="entry name" value="Probable disease resistance protein At1g63360"/>
    <property type="match status" value="1"/>
</dbReference>
<sequence length="874" mass="100394">MADAVISVLLQQLTSVTQEHVGENLKLVTRVDKELESLGANLVAIKAVLTDAEMRQLKEEAVKLWLEDLKDVSYDMDSVLDKWNTAILKSKFDQGEPKVGSSILFSCFHCTKLSPSVITHRLKIAKEIQSLNRKLEMITLRKNRFGFRETSDDSLFSLKRPNYTTSFLDVPIIYGQHDYKELLINQLRLGGTDQDDKELKFIPIVGMGGIGKTTLARNAYNDAEVKSLFKGIYRGQEVLLVLDDVWTTDYSKWLSLEHVLKLGAIGSRVVVTTRNEEVAKMIGDTNKISLSKLSEEDCWLLLKEVALSNKTEQEKQNFDVIERRCFLYCAIFPKDNVFDRDDLIQQWMAQGYFKSRNNGQHEFEQSGLVCFQNLATRSFFQEFKYDNYNFTLECKMHDIVHDFAKYLTKNEYSIQIISDVEKRVELNIRHLNLIHVSLAIPTFSNLKKKKNLHTLMVRCDLGCMVPGEHLRCLKTLILKGELMKLPTNIGDLIHLRYISIDSGIEIMINVPPTIGNLLNLQTLKFFSRIKELPEEVGKLTNLRHLLLSEGGTETRQSSIGKLTSLQTLENRDQRFWAFKKNRMTMEVRDFRNLNNLRKIWLEGLGREEHKEEAKEAQLHNKTSLVHLHLIFDFNSEMETHEIVLETLRPHENLQYLRIEGYLGGSFSPSWMVSLINMRSLCLYECVNYNKMPPLGKLPCLESLYIQWSRGLKKMGAEFLGVEIYDNTSSATELLLFPKLKQLQIKNADSLKEWVGVVGWKMNGPLKIMPFLETLQLTGCLVLESLPDFLESTPLKNLEIRRCDILENTCKRETGDDWPKICHVPNIIIEKAYDLLGSADELATNEDGGQSRTAAEQGERLLDRPDAAALYWDFV</sequence>
<keyword evidence="3" id="KW-0611">Plant defense</keyword>
<evidence type="ECO:0000256" key="2">
    <source>
        <dbReference type="ARBA" id="ARBA00022741"/>
    </source>
</evidence>
<name>A0A803Q9L1_CANSA</name>
<dbReference type="SUPFAM" id="SSF52058">
    <property type="entry name" value="L domain-like"/>
    <property type="match status" value="1"/>
</dbReference>
<reference evidence="8" key="2">
    <citation type="submission" date="2021-03" db="UniProtKB">
        <authorList>
            <consortium name="EnsemblPlants"/>
        </authorList>
    </citation>
    <scope>IDENTIFICATION</scope>
</reference>
<feature type="domain" description="NB-ARC" evidence="4">
    <location>
        <begin position="236"/>
        <end position="310"/>
    </location>
</feature>
<feature type="domain" description="Disease resistance N-terminal" evidence="5">
    <location>
        <begin position="5"/>
        <end position="95"/>
    </location>
</feature>
<dbReference type="Gene3D" id="3.40.50.300">
    <property type="entry name" value="P-loop containing nucleotide triphosphate hydrolases"/>
    <property type="match status" value="2"/>
</dbReference>
<dbReference type="Proteomes" id="UP000596661">
    <property type="component" value="Chromosome 8"/>
</dbReference>
<feature type="domain" description="NB-ARC" evidence="4">
    <location>
        <begin position="196"/>
        <end position="232"/>
    </location>
</feature>
<dbReference type="PRINTS" id="PR00364">
    <property type="entry name" value="DISEASERSIST"/>
</dbReference>
<keyword evidence="9" id="KW-1185">Reference proteome</keyword>
<reference evidence="8" key="1">
    <citation type="submission" date="2018-11" db="EMBL/GenBank/DDBJ databases">
        <authorList>
            <person name="Grassa J C."/>
        </authorList>
    </citation>
    <scope>NUCLEOTIDE SEQUENCE [LARGE SCALE GENOMIC DNA]</scope>
</reference>
<dbReference type="InterPro" id="IPR032675">
    <property type="entry name" value="LRR_dom_sf"/>
</dbReference>
<keyword evidence="2" id="KW-0547">Nucleotide-binding</keyword>
<organism evidence="8 9">
    <name type="scientific">Cannabis sativa</name>
    <name type="common">Hemp</name>
    <name type="synonym">Marijuana</name>
    <dbReference type="NCBI Taxonomy" id="3483"/>
    <lineage>
        <taxon>Eukaryota</taxon>
        <taxon>Viridiplantae</taxon>
        <taxon>Streptophyta</taxon>
        <taxon>Embryophyta</taxon>
        <taxon>Tracheophyta</taxon>
        <taxon>Spermatophyta</taxon>
        <taxon>Magnoliopsida</taxon>
        <taxon>eudicotyledons</taxon>
        <taxon>Gunneridae</taxon>
        <taxon>Pentapetalae</taxon>
        <taxon>rosids</taxon>
        <taxon>fabids</taxon>
        <taxon>Rosales</taxon>
        <taxon>Cannabaceae</taxon>
        <taxon>Cannabis</taxon>
    </lineage>
</organism>
<evidence type="ECO:0000259" key="7">
    <source>
        <dbReference type="Pfam" id="PF25019"/>
    </source>
</evidence>
<feature type="domain" description="R13L1/DRL21-like LRR repeat region" evidence="7">
    <location>
        <begin position="589"/>
        <end position="706"/>
    </location>
</feature>
<evidence type="ECO:0000259" key="4">
    <source>
        <dbReference type="Pfam" id="PF00931"/>
    </source>
</evidence>
<dbReference type="PANTHER" id="PTHR23155:SF1156">
    <property type="entry name" value="LEUCINE-RICH REPEAT AND WD REPEAT-CONTAINING PROTEIN 1"/>
    <property type="match status" value="1"/>
</dbReference>
<feature type="domain" description="Disease resistance protein winged helix" evidence="6">
    <location>
        <begin position="331"/>
        <end position="404"/>
    </location>
</feature>
<dbReference type="Pfam" id="PF00931">
    <property type="entry name" value="NB-ARC"/>
    <property type="match status" value="2"/>
</dbReference>
<evidence type="ECO:0000256" key="3">
    <source>
        <dbReference type="ARBA" id="ARBA00022821"/>
    </source>
</evidence>
<proteinExistence type="predicted"/>
<accession>A0A803Q9L1</accession>
<dbReference type="SUPFAM" id="SSF52540">
    <property type="entry name" value="P-loop containing nucleoside triphosphate hydrolases"/>
    <property type="match status" value="1"/>
</dbReference>
<dbReference type="Gene3D" id="3.80.10.10">
    <property type="entry name" value="Ribonuclease Inhibitor"/>
    <property type="match status" value="1"/>
</dbReference>
<dbReference type="InterPro" id="IPR044974">
    <property type="entry name" value="Disease_R_plants"/>
</dbReference>
<dbReference type="EnsemblPlants" id="evm.model.08.1724">
    <property type="protein sequence ID" value="cds.evm.model.08.1724"/>
    <property type="gene ID" value="evm.TU.08.1724"/>
</dbReference>
<dbReference type="OMA" id="DLPEAIC"/>
<dbReference type="InterPro" id="IPR041118">
    <property type="entry name" value="Rx_N"/>
</dbReference>
<dbReference type="AlphaFoldDB" id="A0A803Q9L1"/>
<dbReference type="GO" id="GO:0043531">
    <property type="term" value="F:ADP binding"/>
    <property type="evidence" value="ECO:0007669"/>
    <property type="project" value="InterPro"/>
</dbReference>
<dbReference type="Pfam" id="PF25019">
    <property type="entry name" value="LRR_R13L1-DRL21"/>
    <property type="match status" value="1"/>
</dbReference>
<dbReference type="Gene3D" id="1.20.5.4130">
    <property type="match status" value="1"/>
</dbReference>
<evidence type="ECO:0000259" key="5">
    <source>
        <dbReference type="Pfam" id="PF18052"/>
    </source>
</evidence>
<evidence type="ECO:0000259" key="6">
    <source>
        <dbReference type="Pfam" id="PF23559"/>
    </source>
</evidence>